<evidence type="ECO:0000313" key="3">
    <source>
        <dbReference type="Proteomes" id="UP001629260"/>
    </source>
</evidence>
<keyword evidence="3" id="KW-1185">Reference proteome</keyword>
<dbReference type="Gene3D" id="2.170.130.10">
    <property type="entry name" value="TonB-dependent receptor, plug domain"/>
    <property type="match status" value="1"/>
</dbReference>
<gene>
    <name evidence="2" type="ORF">ABS764_01730</name>
</gene>
<comment type="caution">
    <text evidence="2">The sequence shown here is derived from an EMBL/GenBank/DDBJ whole genome shotgun (WGS) entry which is preliminary data.</text>
</comment>
<dbReference type="InterPro" id="IPR008969">
    <property type="entry name" value="CarboxyPept-like_regulatory"/>
</dbReference>
<sequence>MKNITPILLIVFFANVFAVHAQNQDSTNSDGLKKSIAQELYIFLNEKSENPLLLINGFIWGNDTTVLSIINPTDIKDISVLKDKDYNIYGEKGKNGVLFLTLKDQNINTLEKFKTFYGLNNDNSKQQRISGVVYDVDKKIIPNVFISNLNRKESFKADSNGNYSLSACENDILVFYLDGFKSKIFKVKDTNMEIVLESKPKSEIYIK</sequence>
<dbReference type="SUPFAM" id="SSF56935">
    <property type="entry name" value="Porins"/>
    <property type="match status" value="1"/>
</dbReference>
<reference evidence="2 3" key="1">
    <citation type="submission" date="2024-06" db="EMBL/GenBank/DDBJ databases">
        <authorList>
            <person name="Kaempfer P."/>
            <person name="Viver T."/>
        </authorList>
    </citation>
    <scope>NUCLEOTIDE SEQUENCE [LARGE SCALE GENOMIC DNA]</scope>
    <source>
        <strain evidence="2 3">ST-87</strain>
    </source>
</reference>
<dbReference type="Proteomes" id="UP001629260">
    <property type="component" value="Unassembled WGS sequence"/>
</dbReference>
<dbReference type="RefSeq" id="WP_408079329.1">
    <property type="nucleotide sequence ID" value="NZ_JBELQA010000001.1"/>
</dbReference>
<accession>A0ABW8XQY4</accession>
<dbReference type="InterPro" id="IPR037066">
    <property type="entry name" value="Plug_dom_sf"/>
</dbReference>
<evidence type="ECO:0000256" key="1">
    <source>
        <dbReference type="SAM" id="SignalP"/>
    </source>
</evidence>
<protein>
    <recommendedName>
        <fullName evidence="4">CarboxypepD_reg-like domain-containing protein</fullName>
    </recommendedName>
</protein>
<dbReference type="EMBL" id="JBELQA010000001">
    <property type="protein sequence ID" value="MFL9829560.1"/>
    <property type="molecule type" value="Genomic_DNA"/>
</dbReference>
<feature type="signal peptide" evidence="1">
    <location>
        <begin position="1"/>
        <end position="21"/>
    </location>
</feature>
<proteinExistence type="predicted"/>
<name>A0ABW8XQY4_9FLAO</name>
<feature type="chain" id="PRO_5045931413" description="CarboxypepD_reg-like domain-containing protein" evidence="1">
    <location>
        <begin position="22"/>
        <end position="207"/>
    </location>
</feature>
<evidence type="ECO:0008006" key="4">
    <source>
        <dbReference type="Google" id="ProtNLM"/>
    </source>
</evidence>
<keyword evidence="1" id="KW-0732">Signal</keyword>
<dbReference type="SUPFAM" id="SSF49464">
    <property type="entry name" value="Carboxypeptidase regulatory domain-like"/>
    <property type="match status" value="1"/>
</dbReference>
<organism evidence="2 3">
    <name type="scientific">Flavobacterium plantiphilum</name>
    <dbReference type="NCBI Taxonomy" id="3163297"/>
    <lineage>
        <taxon>Bacteria</taxon>
        <taxon>Pseudomonadati</taxon>
        <taxon>Bacteroidota</taxon>
        <taxon>Flavobacteriia</taxon>
        <taxon>Flavobacteriales</taxon>
        <taxon>Flavobacteriaceae</taxon>
        <taxon>Flavobacterium</taxon>
    </lineage>
</organism>
<evidence type="ECO:0000313" key="2">
    <source>
        <dbReference type="EMBL" id="MFL9829560.1"/>
    </source>
</evidence>